<evidence type="ECO:0008006" key="2">
    <source>
        <dbReference type="Google" id="ProtNLM"/>
    </source>
</evidence>
<proteinExistence type="predicted"/>
<dbReference type="SUPFAM" id="SSF101386">
    <property type="entry name" value="all-alpha NTP pyrophosphatases"/>
    <property type="match status" value="1"/>
</dbReference>
<dbReference type="Gene3D" id="1.10.287.1080">
    <property type="entry name" value="MazG-like"/>
    <property type="match status" value="1"/>
</dbReference>
<dbReference type="EMBL" id="MT144808">
    <property type="protein sequence ID" value="QJH99787.1"/>
    <property type="molecule type" value="Genomic_DNA"/>
</dbReference>
<evidence type="ECO:0000313" key="1">
    <source>
        <dbReference type="EMBL" id="QJH99787.1"/>
    </source>
</evidence>
<name>A0A6M3XR11_9ZZZZ</name>
<reference evidence="1" key="1">
    <citation type="submission" date="2020-03" db="EMBL/GenBank/DDBJ databases">
        <title>The deep terrestrial virosphere.</title>
        <authorList>
            <person name="Holmfeldt K."/>
            <person name="Nilsson E."/>
            <person name="Simone D."/>
            <person name="Lopez-Fernandez M."/>
            <person name="Wu X."/>
            <person name="de Brujin I."/>
            <person name="Lundin D."/>
            <person name="Andersson A."/>
            <person name="Bertilsson S."/>
            <person name="Dopson M."/>
        </authorList>
    </citation>
    <scope>NUCLEOTIDE SEQUENCE</scope>
    <source>
        <strain evidence="1">TM448B01671</strain>
    </source>
</reference>
<dbReference type="AlphaFoldDB" id="A0A6M3XR11"/>
<protein>
    <recommendedName>
        <fullName evidence="2">NTP pyrophosphohydrolase MazG putative catalytic core domain-containing protein</fullName>
    </recommendedName>
</protein>
<accession>A0A6M3XR11</accession>
<sequence length="94" mass="10254">MEMADVLSEVRAERERQDARWGWTNRDPAWHVAVLVEEVGELARALHDARFAGGGDKAVAAAREEAIQIAAVAVAFVEGLDAGRWVGLMTEVKP</sequence>
<organism evidence="1">
    <name type="scientific">viral metagenome</name>
    <dbReference type="NCBI Taxonomy" id="1070528"/>
    <lineage>
        <taxon>unclassified sequences</taxon>
        <taxon>metagenomes</taxon>
        <taxon>organismal metagenomes</taxon>
    </lineage>
</organism>
<gene>
    <name evidence="1" type="ORF">TM448B01671_0012</name>
</gene>